<dbReference type="Gene3D" id="3.40.30.10">
    <property type="entry name" value="Glutaredoxin"/>
    <property type="match status" value="1"/>
</dbReference>
<proteinExistence type="predicted"/>
<name>A0A4V6IKT8_9BACT</name>
<reference evidence="1 2" key="1">
    <citation type="submission" date="2019-03" db="EMBL/GenBank/DDBJ databases">
        <authorList>
            <person name="Nijsse B."/>
        </authorList>
    </citation>
    <scope>NUCLEOTIDE SEQUENCE [LARGE SCALE GENOMIC DNA]</scope>
    <source>
        <strain evidence="1">Desulfoluna butyratoxydans MSL71</strain>
    </source>
</reference>
<evidence type="ECO:0000313" key="1">
    <source>
        <dbReference type="EMBL" id="VFQ42498.1"/>
    </source>
</evidence>
<organism evidence="1 2">
    <name type="scientific">Desulfoluna butyratoxydans</name>
    <dbReference type="NCBI Taxonomy" id="231438"/>
    <lineage>
        <taxon>Bacteria</taxon>
        <taxon>Pseudomonadati</taxon>
        <taxon>Thermodesulfobacteriota</taxon>
        <taxon>Desulfobacteria</taxon>
        <taxon>Desulfobacterales</taxon>
        <taxon>Desulfolunaceae</taxon>
        <taxon>Desulfoluna</taxon>
    </lineage>
</organism>
<dbReference type="SUPFAM" id="SSF52833">
    <property type="entry name" value="Thioredoxin-like"/>
    <property type="match status" value="1"/>
</dbReference>
<gene>
    <name evidence="1" type="ORF">MSL71_1190</name>
</gene>
<dbReference type="RefSeq" id="WP_218950914.1">
    <property type="nucleotide sequence ID" value="NZ_CAADHO010000001.1"/>
</dbReference>
<evidence type="ECO:0000313" key="2">
    <source>
        <dbReference type="Proteomes" id="UP000507962"/>
    </source>
</evidence>
<dbReference type="AlphaFoldDB" id="A0A4V6IKT8"/>
<accession>A0A4V6IKT8</accession>
<dbReference type="Proteomes" id="UP000507962">
    <property type="component" value="Unassembled WGS sequence"/>
</dbReference>
<protein>
    <submittedName>
        <fullName evidence="1">Thioredoxin-like fold</fullName>
    </submittedName>
</protein>
<keyword evidence="2" id="KW-1185">Reference proteome</keyword>
<sequence>MKLQDKLHALKQEFEANAPKEALEIMHQATRDLAASHLLDRIPKAGMQAPAFALADASGQRVASQDLLARGPLVITFYRGAW</sequence>
<dbReference type="EMBL" id="CAADHO010000001">
    <property type="protein sequence ID" value="VFQ42498.1"/>
    <property type="molecule type" value="Genomic_DNA"/>
</dbReference>
<dbReference type="InterPro" id="IPR036249">
    <property type="entry name" value="Thioredoxin-like_sf"/>
</dbReference>